<evidence type="ECO:0000313" key="4">
    <source>
        <dbReference type="EMBL" id="VXD21010.1"/>
    </source>
</evidence>
<name>A0A7Z9BX87_9CYAN</name>
<dbReference type="PROSITE" id="PS51257">
    <property type="entry name" value="PROKAR_LIPOPROTEIN"/>
    <property type="match status" value="1"/>
</dbReference>
<dbReference type="Proteomes" id="UP000184550">
    <property type="component" value="Unassembled WGS sequence"/>
</dbReference>
<proteinExistence type="inferred from homology"/>
<sequence>MKKSRINFNLVLTLVIYSSVACTPSVSPSVVSPSSSTNAPNPSNSQQNPELEIAIIPWVSSTEQQDKIQQLEEYLKQELHQPVKIQLTKDYETAVNLLVKGEVKVAYLGPLSYIQAKQRNPNLEPIVAHIEKTTGRPWYTSVIVVNSQAGIITLEDIKGKRFSFVSPSSTSGFLFPSAKFKKLGMKPDRDFSEVQYAGGHDKNIIALAEGKVDAIAVNKSAYIEAVQQNLLPENQYKTIWESQPIPNSPFVISSSLPSELKTKLQRALINAPEGLLNVGGITATGYTVVQDEDYEPIRKLQTFLEKPTQNP</sequence>
<keyword evidence="2 3" id="KW-0732">Signal</keyword>
<dbReference type="CDD" id="cd01071">
    <property type="entry name" value="PBP2_PhnD_like"/>
    <property type="match status" value="1"/>
</dbReference>
<dbReference type="Pfam" id="PF12974">
    <property type="entry name" value="Phosphonate-bd"/>
    <property type="match status" value="1"/>
</dbReference>
<dbReference type="InterPro" id="IPR005770">
    <property type="entry name" value="PhnD"/>
</dbReference>
<dbReference type="PANTHER" id="PTHR35841">
    <property type="entry name" value="PHOSPHONATES-BINDING PERIPLASMIC PROTEIN"/>
    <property type="match status" value="1"/>
</dbReference>
<comment type="similarity">
    <text evidence="1">Belongs to the phosphate/phosphite/phosphonate binding protein family.</text>
</comment>
<comment type="caution">
    <text evidence="4">The sequence shown here is derived from an EMBL/GenBank/DDBJ whole genome shotgun (WGS) entry which is preliminary data.</text>
</comment>
<dbReference type="NCBIfam" id="TIGR01098">
    <property type="entry name" value="3A0109s03R"/>
    <property type="match status" value="1"/>
</dbReference>
<dbReference type="AlphaFoldDB" id="A0A7Z9BX87"/>
<dbReference type="PANTHER" id="PTHR35841:SF1">
    <property type="entry name" value="PHOSPHONATES-BINDING PERIPLASMIC PROTEIN"/>
    <property type="match status" value="1"/>
</dbReference>
<dbReference type="EMBL" id="CZCU02000148">
    <property type="protein sequence ID" value="VXD21010.1"/>
    <property type="molecule type" value="Genomic_DNA"/>
</dbReference>
<evidence type="ECO:0000313" key="5">
    <source>
        <dbReference type="Proteomes" id="UP000184550"/>
    </source>
</evidence>
<feature type="chain" id="PRO_5030899055" evidence="3">
    <location>
        <begin position="22"/>
        <end position="311"/>
    </location>
</feature>
<keyword evidence="5" id="KW-1185">Reference proteome</keyword>
<protein>
    <submittedName>
        <fullName evidence="4">Phosphonate ABC transporter, periplasmic phosphonate-binding protein</fullName>
    </submittedName>
</protein>
<dbReference type="OrthoDB" id="9776786at2"/>
<evidence type="ECO:0000256" key="2">
    <source>
        <dbReference type="ARBA" id="ARBA00022729"/>
    </source>
</evidence>
<dbReference type="GO" id="GO:0055085">
    <property type="term" value="P:transmembrane transport"/>
    <property type="evidence" value="ECO:0007669"/>
    <property type="project" value="InterPro"/>
</dbReference>
<dbReference type="RefSeq" id="WP_083623478.1">
    <property type="nucleotide sequence ID" value="NZ_LR734876.1"/>
</dbReference>
<dbReference type="Gene3D" id="3.40.190.10">
    <property type="entry name" value="Periplasmic binding protein-like II"/>
    <property type="match status" value="2"/>
</dbReference>
<gene>
    <name evidence="4" type="ORF">PL8927_710018</name>
</gene>
<feature type="signal peptide" evidence="3">
    <location>
        <begin position="1"/>
        <end position="21"/>
    </location>
</feature>
<dbReference type="GO" id="GO:0043190">
    <property type="term" value="C:ATP-binding cassette (ABC) transporter complex"/>
    <property type="evidence" value="ECO:0007669"/>
    <property type="project" value="InterPro"/>
</dbReference>
<accession>A0A7Z9BX87</accession>
<reference evidence="4" key="1">
    <citation type="submission" date="2019-10" db="EMBL/GenBank/DDBJ databases">
        <authorList>
            <consortium name="Genoscope - CEA"/>
            <person name="William W."/>
        </authorList>
    </citation>
    <scope>NUCLEOTIDE SEQUENCE [LARGE SCALE GENOMIC DNA]</scope>
    <source>
        <strain evidence="4">BBR_PRJEB10992</strain>
    </source>
</reference>
<organism evidence="4 5">
    <name type="scientific">Planktothrix serta PCC 8927</name>
    <dbReference type="NCBI Taxonomy" id="671068"/>
    <lineage>
        <taxon>Bacteria</taxon>
        <taxon>Bacillati</taxon>
        <taxon>Cyanobacteriota</taxon>
        <taxon>Cyanophyceae</taxon>
        <taxon>Oscillatoriophycideae</taxon>
        <taxon>Oscillatoriales</taxon>
        <taxon>Microcoleaceae</taxon>
        <taxon>Planktothrix</taxon>
    </lineage>
</organism>
<evidence type="ECO:0000256" key="3">
    <source>
        <dbReference type="SAM" id="SignalP"/>
    </source>
</evidence>
<evidence type="ECO:0000256" key="1">
    <source>
        <dbReference type="ARBA" id="ARBA00007162"/>
    </source>
</evidence>
<dbReference type="SUPFAM" id="SSF53850">
    <property type="entry name" value="Periplasmic binding protein-like II"/>
    <property type="match status" value="1"/>
</dbReference>